<accession>A0ABW3D8A6</accession>
<feature type="transmembrane region" description="Helical" evidence="3">
    <location>
        <begin position="21"/>
        <end position="44"/>
    </location>
</feature>
<evidence type="ECO:0000313" key="6">
    <source>
        <dbReference type="Proteomes" id="UP001597120"/>
    </source>
</evidence>
<sequence length="391" mass="43107">MSDLNLAPRSKKRSLPLYAKILIGLGLALISLIVAAGVYANYIFQKANDVIDDVGVEEHVPPEESAKVKPLTVMLMGIDHRKETGSMNTDVIMVVSLNPERKSATVVSIPRDVQLTPDGLPHRKANYYYPHFYLQDKETAFAKTKELFGEYLEVPIDYMLTIDFNGFVKAIDELGGLTIDVDMDMCYKDSYDGTNINLKKGTQLLNGKQTLDFVRYRKSSNSCSVRTAESTDFARNMRQQQVLDKMFGKLKSFSGLTKVGQLIEAVGEEMKSDIPSSQIRDFLEKYYNIDRGNIKYVHLEGDWVSPYIIVKDEDIDQARNALKEELGIKASAHPSSSPGVTPSGTPKPGSTSKPGASPGAKPNATPTPSPKPNASKQPSSVTKDTYGQGKK</sequence>
<dbReference type="Gene3D" id="3.40.630.190">
    <property type="entry name" value="LCP protein"/>
    <property type="match status" value="1"/>
</dbReference>
<keyword evidence="3" id="KW-1133">Transmembrane helix</keyword>
<evidence type="ECO:0000259" key="4">
    <source>
        <dbReference type="Pfam" id="PF03816"/>
    </source>
</evidence>
<comment type="caution">
    <text evidence="5">The sequence shown here is derived from an EMBL/GenBank/DDBJ whole genome shotgun (WGS) entry which is preliminary data.</text>
</comment>
<dbReference type="PANTHER" id="PTHR33392:SF6">
    <property type="entry name" value="POLYISOPRENYL-TEICHOIC ACID--PEPTIDOGLYCAN TEICHOIC ACID TRANSFERASE TAGU"/>
    <property type="match status" value="1"/>
</dbReference>
<evidence type="ECO:0000313" key="5">
    <source>
        <dbReference type="EMBL" id="MFD0869678.1"/>
    </source>
</evidence>
<protein>
    <submittedName>
        <fullName evidence="5">LCP family protein</fullName>
    </submittedName>
</protein>
<evidence type="ECO:0000256" key="3">
    <source>
        <dbReference type="SAM" id="Phobius"/>
    </source>
</evidence>
<evidence type="ECO:0000256" key="1">
    <source>
        <dbReference type="ARBA" id="ARBA00006068"/>
    </source>
</evidence>
<dbReference type="Pfam" id="PF03816">
    <property type="entry name" value="LytR_cpsA_psr"/>
    <property type="match status" value="1"/>
</dbReference>
<keyword evidence="3" id="KW-0812">Transmembrane</keyword>
<dbReference type="EMBL" id="JBHTIU010000034">
    <property type="protein sequence ID" value="MFD0869678.1"/>
    <property type="molecule type" value="Genomic_DNA"/>
</dbReference>
<proteinExistence type="inferred from homology"/>
<name>A0ABW3D8A6_9BACL</name>
<reference evidence="6" key="1">
    <citation type="journal article" date="2019" name="Int. J. Syst. Evol. Microbiol.">
        <title>The Global Catalogue of Microorganisms (GCM) 10K type strain sequencing project: providing services to taxonomists for standard genome sequencing and annotation.</title>
        <authorList>
            <consortium name="The Broad Institute Genomics Platform"/>
            <consortium name="The Broad Institute Genome Sequencing Center for Infectious Disease"/>
            <person name="Wu L."/>
            <person name="Ma J."/>
        </authorList>
    </citation>
    <scope>NUCLEOTIDE SEQUENCE [LARGE SCALE GENOMIC DNA]</scope>
    <source>
        <strain evidence="6">CCUG 57263</strain>
    </source>
</reference>
<dbReference type="PANTHER" id="PTHR33392">
    <property type="entry name" value="POLYISOPRENYL-TEICHOIC ACID--PEPTIDOGLYCAN TEICHOIC ACID TRANSFERASE TAGU"/>
    <property type="match status" value="1"/>
</dbReference>
<keyword evidence="3" id="KW-0472">Membrane</keyword>
<feature type="compositionally biased region" description="Low complexity" evidence="2">
    <location>
        <begin position="334"/>
        <end position="355"/>
    </location>
</feature>
<evidence type="ECO:0000256" key="2">
    <source>
        <dbReference type="SAM" id="MobiDB-lite"/>
    </source>
</evidence>
<dbReference type="RefSeq" id="WP_379288125.1">
    <property type="nucleotide sequence ID" value="NZ_JBHTIU010000034.1"/>
</dbReference>
<comment type="similarity">
    <text evidence="1">Belongs to the LytR/CpsA/Psr (LCP) family.</text>
</comment>
<feature type="domain" description="Cell envelope-related transcriptional attenuator" evidence="4">
    <location>
        <begin position="88"/>
        <end position="251"/>
    </location>
</feature>
<keyword evidence="6" id="KW-1185">Reference proteome</keyword>
<feature type="compositionally biased region" description="Polar residues" evidence="2">
    <location>
        <begin position="372"/>
        <end position="385"/>
    </location>
</feature>
<dbReference type="InterPro" id="IPR004474">
    <property type="entry name" value="LytR_CpsA_psr"/>
</dbReference>
<dbReference type="InterPro" id="IPR050922">
    <property type="entry name" value="LytR/CpsA/Psr_CW_biosynth"/>
</dbReference>
<dbReference type="Proteomes" id="UP001597120">
    <property type="component" value="Unassembled WGS sequence"/>
</dbReference>
<feature type="region of interest" description="Disordered" evidence="2">
    <location>
        <begin position="329"/>
        <end position="391"/>
    </location>
</feature>
<organism evidence="5 6">
    <name type="scientific">Paenibacillus residui</name>
    <dbReference type="NCBI Taxonomy" id="629724"/>
    <lineage>
        <taxon>Bacteria</taxon>
        <taxon>Bacillati</taxon>
        <taxon>Bacillota</taxon>
        <taxon>Bacilli</taxon>
        <taxon>Bacillales</taxon>
        <taxon>Paenibacillaceae</taxon>
        <taxon>Paenibacillus</taxon>
    </lineage>
</organism>
<gene>
    <name evidence="5" type="ORF">ACFQ03_10995</name>
</gene>
<dbReference type="NCBIfam" id="TIGR00350">
    <property type="entry name" value="lytR_cpsA_psr"/>
    <property type="match status" value="1"/>
</dbReference>